<dbReference type="EMBL" id="JARFVA010000005">
    <property type="protein sequence ID" value="MDF0708260.1"/>
    <property type="molecule type" value="Genomic_DNA"/>
</dbReference>
<dbReference type="RefSeq" id="WP_275650209.1">
    <property type="nucleotide sequence ID" value="NZ_JARFVA010000005.1"/>
</dbReference>
<comment type="caution">
    <text evidence="1">The sequence shown here is derived from an EMBL/GenBank/DDBJ whole genome shotgun (WGS) entry which is preliminary data.</text>
</comment>
<protein>
    <recommendedName>
        <fullName evidence="3">Peptidase M1 membrane alanine aminopeptidase domain-containing protein</fullName>
    </recommendedName>
</protein>
<name>A0ABT5XR26_9FLAO</name>
<dbReference type="Gene3D" id="1.10.390.10">
    <property type="entry name" value="Neutral Protease Domain 2"/>
    <property type="match status" value="1"/>
</dbReference>
<sequence length="465" mass="53607">MKRTLLILTYLFGMQLGAQETIPKLTGKVKISIEQGTIEADLSLRDIPQIKDYFIRLNSGLNILNFKTTEPNDFLLGFSVAHNDTLSYGETKAYFFPDDTGKGKFLPNEVQVKYVGKYPVVKDTLNNYSRKDWRGNIAFNHNSIRADGLQSSWYPVLYDITNDKTYDNLKYDVEIDCQDCTTLYINGNKPVNAQNYRFKSDIARELTLFCGNFDFSAVGDTYVLNPSFTSEQINEFTNLINSYKDFYTHKLNIPFDQAVTFVETTPTSKKDGWMFVSYPSIFSIGWGEMGLISLFDPKIQNWYRPFIAHELGHYYFGTYKVLNSELGDMMTEGFAEFLSLELTKAMMGAEVYDKKISDKIEALKDFDPISMGKIEGESQYGNRELYVYYYAPIVFTAIKKEIGEEKMWKWLITILTTETNFTNYNFLIQTLDTIVNDQQLTRSVERQYLTSDNSLKNAIAKLTMK</sequence>
<dbReference type="SUPFAM" id="SSF55486">
    <property type="entry name" value="Metalloproteases ('zincins'), catalytic domain"/>
    <property type="match status" value="1"/>
</dbReference>
<evidence type="ECO:0000313" key="1">
    <source>
        <dbReference type="EMBL" id="MDF0708260.1"/>
    </source>
</evidence>
<dbReference type="InterPro" id="IPR027268">
    <property type="entry name" value="Peptidase_M4/M1_CTD_sf"/>
</dbReference>
<organism evidence="1 2">
    <name type="scientific">Flagellimonas okinawensis</name>
    <dbReference type="NCBI Taxonomy" id="3031324"/>
    <lineage>
        <taxon>Bacteria</taxon>
        <taxon>Pseudomonadati</taxon>
        <taxon>Bacteroidota</taxon>
        <taxon>Flavobacteriia</taxon>
        <taxon>Flavobacteriales</taxon>
        <taxon>Flavobacteriaceae</taxon>
        <taxon>Flagellimonas</taxon>
    </lineage>
</organism>
<evidence type="ECO:0008006" key="3">
    <source>
        <dbReference type="Google" id="ProtNLM"/>
    </source>
</evidence>
<evidence type="ECO:0000313" key="2">
    <source>
        <dbReference type="Proteomes" id="UP001217083"/>
    </source>
</evidence>
<gene>
    <name evidence="1" type="ORF">PY091_13630</name>
</gene>
<reference evidence="1 2" key="1">
    <citation type="submission" date="2023-03" db="EMBL/GenBank/DDBJ databases">
        <title>Muricauda XX sp. nov. and Muricauda XXX sp. nov., two novel species isolated from Okinawa Trough.</title>
        <authorList>
            <person name="Cao W."/>
            <person name="Deng X."/>
        </authorList>
    </citation>
    <scope>NUCLEOTIDE SEQUENCE [LARGE SCALE GENOMIC DNA]</scope>
    <source>
        <strain evidence="1 2">81s02</strain>
    </source>
</reference>
<accession>A0ABT5XR26</accession>
<dbReference type="Proteomes" id="UP001217083">
    <property type="component" value="Unassembled WGS sequence"/>
</dbReference>
<proteinExistence type="predicted"/>
<keyword evidence="2" id="KW-1185">Reference proteome</keyword>